<dbReference type="AlphaFoldDB" id="A0AAV7M5W2"/>
<sequence>MAEDASFKGMPVDLELLRGWSQWASCLLGNANAGLIAERRRAILMRINPKLGYLANKEIPGAPKGIPFGEGFTKTLGKYSSMFTAFSTAQSNMRQMFTNRVLEGLKRGVWLSAVGYQGPNITIRTSWDSEEVSVQATVSSRKEIELLAHETTGVDSTELEIKMQYRSNVPKWRLADYERKGREQASQRCLKKIKNKNGMDGNRNI</sequence>
<accession>A0AAV7M5W2</accession>
<gene>
    <name evidence="1" type="ORF">NDU88_002403</name>
</gene>
<reference evidence="1" key="1">
    <citation type="journal article" date="2022" name="bioRxiv">
        <title>Sequencing and chromosome-scale assembly of the giantPleurodeles waltlgenome.</title>
        <authorList>
            <person name="Brown T."/>
            <person name="Elewa A."/>
            <person name="Iarovenko S."/>
            <person name="Subramanian E."/>
            <person name="Araus A.J."/>
            <person name="Petzold A."/>
            <person name="Susuki M."/>
            <person name="Suzuki K.-i.T."/>
            <person name="Hayashi T."/>
            <person name="Toyoda A."/>
            <person name="Oliveira C."/>
            <person name="Osipova E."/>
            <person name="Leigh N.D."/>
            <person name="Simon A."/>
            <person name="Yun M.H."/>
        </authorList>
    </citation>
    <scope>NUCLEOTIDE SEQUENCE</scope>
    <source>
        <strain evidence="1">20211129_DDA</strain>
        <tissue evidence="1">Liver</tissue>
    </source>
</reference>
<evidence type="ECO:0000313" key="1">
    <source>
        <dbReference type="EMBL" id="KAJ1097278.1"/>
    </source>
</evidence>
<evidence type="ECO:0000313" key="2">
    <source>
        <dbReference type="Proteomes" id="UP001066276"/>
    </source>
</evidence>
<proteinExistence type="predicted"/>
<organism evidence="1 2">
    <name type="scientific">Pleurodeles waltl</name>
    <name type="common">Iberian ribbed newt</name>
    <dbReference type="NCBI Taxonomy" id="8319"/>
    <lineage>
        <taxon>Eukaryota</taxon>
        <taxon>Metazoa</taxon>
        <taxon>Chordata</taxon>
        <taxon>Craniata</taxon>
        <taxon>Vertebrata</taxon>
        <taxon>Euteleostomi</taxon>
        <taxon>Amphibia</taxon>
        <taxon>Batrachia</taxon>
        <taxon>Caudata</taxon>
        <taxon>Salamandroidea</taxon>
        <taxon>Salamandridae</taxon>
        <taxon>Pleurodelinae</taxon>
        <taxon>Pleurodeles</taxon>
    </lineage>
</organism>
<dbReference type="Proteomes" id="UP001066276">
    <property type="component" value="Chromosome 10"/>
</dbReference>
<name>A0AAV7M5W2_PLEWA</name>
<keyword evidence="2" id="KW-1185">Reference proteome</keyword>
<dbReference type="EMBL" id="JANPWB010000014">
    <property type="protein sequence ID" value="KAJ1097278.1"/>
    <property type="molecule type" value="Genomic_DNA"/>
</dbReference>
<comment type="caution">
    <text evidence="1">The sequence shown here is derived from an EMBL/GenBank/DDBJ whole genome shotgun (WGS) entry which is preliminary data.</text>
</comment>
<protein>
    <submittedName>
        <fullName evidence="1">Uncharacterized protein</fullName>
    </submittedName>
</protein>